<keyword evidence="2" id="KW-1185">Reference proteome</keyword>
<evidence type="ECO:0000313" key="2">
    <source>
        <dbReference type="Proteomes" id="UP000324222"/>
    </source>
</evidence>
<proteinExistence type="predicted"/>
<sequence length="123" mass="14011">MLEEEEKEEDDLRVKASLGGKPAVTHATLKMFRLMVDLWKDTVADHVLRMPTLHDYLHHHYYIISFHNDSKANQKNPSPNVVTGIMVSSKGVVVVMVMVVEVYQHPALILCLVVTAWLRALLH</sequence>
<reference evidence="1 2" key="1">
    <citation type="submission" date="2019-05" db="EMBL/GenBank/DDBJ databases">
        <title>Another draft genome of Portunus trituberculatus and its Hox gene families provides insights of decapod evolution.</title>
        <authorList>
            <person name="Jeong J.-H."/>
            <person name="Song I."/>
            <person name="Kim S."/>
            <person name="Choi T."/>
            <person name="Kim D."/>
            <person name="Ryu S."/>
            <person name="Kim W."/>
        </authorList>
    </citation>
    <scope>NUCLEOTIDE SEQUENCE [LARGE SCALE GENOMIC DNA]</scope>
    <source>
        <tissue evidence="1">Muscle</tissue>
    </source>
</reference>
<evidence type="ECO:0000313" key="1">
    <source>
        <dbReference type="EMBL" id="MPC28923.1"/>
    </source>
</evidence>
<organism evidence="1 2">
    <name type="scientific">Portunus trituberculatus</name>
    <name type="common">Swimming crab</name>
    <name type="synonym">Neptunus trituberculatus</name>
    <dbReference type="NCBI Taxonomy" id="210409"/>
    <lineage>
        <taxon>Eukaryota</taxon>
        <taxon>Metazoa</taxon>
        <taxon>Ecdysozoa</taxon>
        <taxon>Arthropoda</taxon>
        <taxon>Crustacea</taxon>
        <taxon>Multicrustacea</taxon>
        <taxon>Malacostraca</taxon>
        <taxon>Eumalacostraca</taxon>
        <taxon>Eucarida</taxon>
        <taxon>Decapoda</taxon>
        <taxon>Pleocyemata</taxon>
        <taxon>Brachyura</taxon>
        <taxon>Eubrachyura</taxon>
        <taxon>Portunoidea</taxon>
        <taxon>Portunidae</taxon>
        <taxon>Portuninae</taxon>
        <taxon>Portunus</taxon>
    </lineage>
</organism>
<comment type="caution">
    <text evidence="1">The sequence shown here is derived from an EMBL/GenBank/DDBJ whole genome shotgun (WGS) entry which is preliminary data.</text>
</comment>
<dbReference type="Proteomes" id="UP000324222">
    <property type="component" value="Unassembled WGS sequence"/>
</dbReference>
<dbReference type="EMBL" id="VSRR010001989">
    <property type="protein sequence ID" value="MPC28923.1"/>
    <property type="molecule type" value="Genomic_DNA"/>
</dbReference>
<accession>A0A5B7E6V6</accession>
<dbReference type="AlphaFoldDB" id="A0A5B7E6V6"/>
<gene>
    <name evidence="1" type="ORF">E2C01_022138</name>
</gene>
<name>A0A5B7E6V6_PORTR</name>
<protein>
    <submittedName>
        <fullName evidence="1">Uncharacterized protein</fullName>
    </submittedName>
</protein>